<organism evidence="9">
    <name type="scientific">Homalodisca liturata</name>
    <dbReference type="NCBI Taxonomy" id="320908"/>
    <lineage>
        <taxon>Eukaryota</taxon>
        <taxon>Metazoa</taxon>
        <taxon>Ecdysozoa</taxon>
        <taxon>Arthropoda</taxon>
        <taxon>Hexapoda</taxon>
        <taxon>Insecta</taxon>
        <taxon>Pterygota</taxon>
        <taxon>Neoptera</taxon>
        <taxon>Paraneoptera</taxon>
        <taxon>Hemiptera</taxon>
        <taxon>Auchenorrhyncha</taxon>
        <taxon>Membracoidea</taxon>
        <taxon>Cicadellidae</taxon>
        <taxon>Cicadellinae</taxon>
        <taxon>Proconiini</taxon>
        <taxon>Homalodisca</taxon>
    </lineage>
</organism>
<keyword evidence="2" id="KW-0479">Metal-binding</keyword>
<name>A0A1B6HBW8_9HEMI</name>
<dbReference type="Pfam" id="PF13912">
    <property type="entry name" value="zf-C2H2_6"/>
    <property type="match status" value="1"/>
</dbReference>
<reference evidence="9" key="1">
    <citation type="submission" date="2015-11" db="EMBL/GenBank/DDBJ databases">
        <title>De novo transcriptome assembly of four potential Pierce s Disease insect vectors from Arizona vineyards.</title>
        <authorList>
            <person name="Tassone E.E."/>
        </authorList>
    </citation>
    <scope>NUCLEOTIDE SEQUENCE</scope>
</reference>
<dbReference type="AlphaFoldDB" id="A0A1B6HBW8"/>
<feature type="domain" description="C2H2-type" evidence="8">
    <location>
        <begin position="414"/>
        <end position="438"/>
    </location>
</feature>
<dbReference type="PANTHER" id="PTHR24406">
    <property type="entry name" value="TRANSCRIPTIONAL REPRESSOR CTCFL-RELATED"/>
    <property type="match status" value="1"/>
</dbReference>
<feature type="domain" description="C2H2-type" evidence="8">
    <location>
        <begin position="446"/>
        <end position="473"/>
    </location>
</feature>
<dbReference type="EMBL" id="GECU01035531">
    <property type="protein sequence ID" value="JAS72175.1"/>
    <property type="molecule type" value="Transcribed_RNA"/>
</dbReference>
<dbReference type="FunFam" id="3.30.160.60:FF:000446">
    <property type="entry name" value="Zinc finger protein"/>
    <property type="match status" value="1"/>
</dbReference>
<evidence type="ECO:0000313" key="9">
    <source>
        <dbReference type="EMBL" id="JAS72175.1"/>
    </source>
</evidence>
<protein>
    <recommendedName>
        <fullName evidence="8">C2H2-type domain-containing protein</fullName>
    </recommendedName>
</protein>
<accession>A0A1B6HBW8</accession>
<dbReference type="PROSITE" id="PS50157">
    <property type="entry name" value="ZINC_FINGER_C2H2_2"/>
    <property type="match status" value="9"/>
</dbReference>
<dbReference type="Gene3D" id="3.30.160.60">
    <property type="entry name" value="Classic Zinc Finger"/>
    <property type="match status" value="6"/>
</dbReference>
<keyword evidence="5" id="KW-0862">Zinc</keyword>
<evidence type="ECO:0000256" key="7">
    <source>
        <dbReference type="PROSITE-ProRule" id="PRU00042"/>
    </source>
</evidence>
<sequence length="528" mass="60336">MPASSFSIPSDNGSNHESGVKTFLQNYQQDSTLHMESIQNSTPSTDFSTYDHTGLTRLPVNLLTSCKNADVSSNLNVSLSSPLVNPLGSVCRTSNKMLLILQLKPCLTPVNIAKVSESIISNDNSRPTSNNQVYVKLKENKHDHENKSLQLKTGNPACESLTRSKVDKNKSAVCEADESNNTTRGSFCRVCYVECGSLELLEEHMERNELMICRVCTAEFNSHKELETHFFTHKKYNCKVCQERFSDKKSLLDHRKTSASCNYQEECKACGKNFFSKKYLDKHNLIFHNKSSGLFNCIVCGNGFILLEQLNFHLQNCHNAYEKVECRICHKWYLGPIKLKMHVKAAHLYCKKDTKSDTVCTICEKRFSTVQNLKRHMKIHDVTDCLCDLCGKSVKGKSAMKRHMQNEHSRSGTFVCKTCNEQFDMEAALNRHKRQVHTKRVVPLPVFCEICGKEYKSKAILKVHRFTHFDEKPFKCEICGASFKQQCARNTHRRVHNSEGKFRCNNCEMTFKWKNAYTRHAKKCVGEG</sequence>
<feature type="domain" description="C2H2-type" evidence="8">
    <location>
        <begin position="385"/>
        <end position="413"/>
    </location>
</feature>
<dbReference type="GO" id="GO:0005634">
    <property type="term" value="C:nucleus"/>
    <property type="evidence" value="ECO:0007669"/>
    <property type="project" value="UniProtKB-SubCell"/>
</dbReference>
<dbReference type="GO" id="GO:0008270">
    <property type="term" value="F:zinc ion binding"/>
    <property type="evidence" value="ECO:0007669"/>
    <property type="project" value="UniProtKB-KW"/>
</dbReference>
<dbReference type="FunFam" id="3.30.160.60:FF:000110">
    <property type="entry name" value="Zinc finger protein-like"/>
    <property type="match status" value="1"/>
</dbReference>
<keyword evidence="4 7" id="KW-0863">Zinc-finger</keyword>
<feature type="domain" description="C2H2-type" evidence="8">
    <location>
        <begin position="474"/>
        <end position="501"/>
    </location>
</feature>
<evidence type="ECO:0000256" key="5">
    <source>
        <dbReference type="ARBA" id="ARBA00022833"/>
    </source>
</evidence>
<dbReference type="SMART" id="SM00355">
    <property type="entry name" value="ZnF_C2H2"/>
    <property type="match status" value="11"/>
</dbReference>
<evidence type="ECO:0000256" key="2">
    <source>
        <dbReference type="ARBA" id="ARBA00022723"/>
    </source>
</evidence>
<dbReference type="Pfam" id="PF13894">
    <property type="entry name" value="zf-C2H2_4"/>
    <property type="match status" value="1"/>
</dbReference>
<evidence type="ECO:0000256" key="4">
    <source>
        <dbReference type="ARBA" id="ARBA00022771"/>
    </source>
</evidence>
<keyword evidence="3" id="KW-0677">Repeat</keyword>
<dbReference type="InterPro" id="IPR036236">
    <property type="entry name" value="Znf_C2H2_sf"/>
</dbReference>
<feature type="domain" description="C2H2-type" evidence="8">
    <location>
        <begin position="236"/>
        <end position="257"/>
    </location>
</feature>
<feature type="domain" description="C2H2-type" evidence="8">
    <location>
        <begin position="502"/>
        <end position="528"/>
    </location>
</feature>
<feature type="domain" description="C2H2-type" evidence="8">
    <location>
        <begin position="358"/>
        <end position="380"/>
    </location>
</feature>
<dbReference type="InterPro" id="IPR013087">
    <property type="entry name" value="Znf_C2H2_type"/>
</dbReference>
<comment type="subcellular location">
    <subcellularLocation>
        <location evidence="1">Nucleus</location>
    </subcellularLocation>
</comment>
<dbReference type="Pfam" id="PF00096">
    <property type="entry name" value="zf-C2H2"/>
    <property type="match status" value="3"/>
</dbReference>
<evidence type="ECO:0000259" key="8">
    <source>
        <dbReference type="PROSITE" id="PS50157"/>
    </source>
</evidence>
<feature type="domain" description="C2H2-type" evidence="8">
    <location>
        <begin position="295"/>
        <end position="323"/>
    </location>
</feature>
<keyword evidence="6" id="KW-0539">Nucleus</keyword>
<dbReference type="SUPFAM" id="SSF57667">
    <property type="entry name" value="beta-beta-alpha zinc fingers"/>
    <property type="match status" value="6"/>
</dbReference>
<feature type="domain" description="C2H2-type" evidence="8">
    <location>
        <begin position="265"/>
        <end position="293"/>
    </location>
</feature>
<dbReference type="InterPro" id="IPR050888">
    <property type="entry name" value="ZnF_C2H2-type_TF"/>
</dbReference>
<evidence type="ECO:0000256" key="1">
    <source>
        <dbReference type="ARBA" id="ARBA00004123"/>
    </source>
</evidence>
<dbReference type="PROSITE" id="PS00028">
    <property type="entry name" value="ZINC_FINGER_C2H2_1"/>
    <property type="match status" value="7"/>
</dbReference>
<evidence type="ECO:0000256" key="3">
    <source>
        <dbReference type="ARBA" id="ARBA00022737"/>
    </source>
</evidence>
<proteinExistence type="predicted"/>
<evidence type="ECO:0000256" key="6">
    <source>
        <dbReference type="ARBA" id="ARBA00023242"/>
    </source>
</evidence>
<gene>
    <name evidence="9" type="ORF">g.35220</name>
</gene>